<dbReference type="AlphaFoldDB" id="A0AAU9Y338"/>
<evidence type="ECO:0000313" key="2">
    <source>
        <dbReference type="EMBL" id="CAH3166411.1"/>
    </source>
</evidence>
<keyword evidence="1" id="KW-1133">Transmembrane helix</keyword>
<dbReference type="Proteomes" id="UP001159428">
    <property type="component" value="Unassembled WGS sequence"/>
</dbReference>
<gene>
    <name evidence="2" type="ORF">PMEA_00005293</name>
</gene>
<name>A0AAU9Y338_9CNID</name>
<dbReference type="EMBL" id="CALNXJ010000134">
    <property type="protein sequence ID" value="CAH3166411.1"/>
    <property type="molecule type" value="Genomic_DNA"/>
</dbReference>
<proteinExistence type="predicted"/>
<feature type="transmembrane region" description="Helical" evidence="1">
    <location>
        <begin position="111"/>
        <end position="134"/>
    </location>
</feature>
<comment type="caution">
    <text evidence="2">The sequence shown here is derived from an EMBL/GenBank/DDBJ whole genome shotgun (WGS) entry which is preliminary data.</text>
</comment>
<sequence length="188" mass="21577">MCKLEMECHCLVHLWENTVELQFPKTFVQVTVIVICGFTSTLPRIMRVENHTEDSKPPSRPYQVQVVEFVVARLMHRQHDYLFNATWKRSLASDNSACLTFVSLFSLESRAWMTAIIVTVIVFVALIFLSVCLAERIKRRNREVAERFPMAIVSRRIPSEPVDTTIPQVSRAPVSTNADIPPQITHTH</sequence>
<organism evidence="2 3">
    <name type="scientific">Pocillopora meandrina</name>
    <dbReference type="NCBI Taxonomy" id="46732"/>
    <lineage>
        <taxon>Eukaryota</taxon>
        <taxon>Metazoa</taxon>
        <taxon>Cnidaria</taxon>
        <taxon>Anthozoa</taxon>
        <taxon>Hexacorallia</taxon>
        <taxon>Scleractinia</taxon>
        <taxon>Astrocoeniina</taxon>
        <taxon>Pocilloporidae</taxon>
        <taxon>Pocillopora</taxon>
    </lineage>
</organism>
<protein>
    <submittedName>
        <fullName evidence="2">Uncharacterized protein</fullName>
    </submittedName>
</protein>
<evidence type="ECO:0000256" key="1">
    <source>
        <dbReference type="SAM" id="Phobius"/>
    </source>
</evidence>
<keyword evidence="1" id="KW-0812">Transmembrane</keyword>
<accession>A0AAU9Y338</accession>
<reference evidence="2 3" key="1">
    <citation type="submission" date="2022-05" db="EMBL/GenBank/DDBJ databases">
        <authorList>
            <consortium name="Genoscope - CEA"/>
            <person name="William W."/>
        </authorList>
    </citation>
    <scope>NUCLEOTIDE SEQUENCE [LARGE SCALE GENOMIC DNA]</scope>
</reference>
<evidence type="ECO:0000313" key="3">
    <source>
        <dbReference type="Proteomes" id="UP001159428"/>
    </source>
</evidence>
<keyword evidence="3" id="KW-1185">Reference proteome</keyword>
<keyword evidence="1" id="KW-0472">Membrane</keyword>